<protein>
    <submittedName>
        <fullName evidence="1">Uncharacterized protein</fullName>
    </submittedName>
</protein>
<sequence length="72" mass="8289">MEISFSSGVQGSVSGLGRARLQRETWAQRQQMSRQLFSQATRAKQHTVFSTGWNYRKCNLNDDDNDTDTNYI</sequence>
<gene>
    <name evidence="1" type="ORF">RRG08_051047</name>
</gene>
<dbReference type="AlphaFoldDB" id="A0AAE0Z513"/>
<proteinExistence type="predicted"/>
<evidence type="ECO:0000313" key="1">
    <source>
        <dbReference type="EMBL" id="KAK3762894.1"/>
    </source>
</evidence>
<evidence type="ECO:0000313" key="2">
    <source>
        <dbReference type="Proteomes" id="UP001283361"/>
    </source>
</evidence>
<reference evidence="1" key="1">
    <citation type="journal article" date="2023" name="G3 (Bethesda)">
        <title>A reference genome for the long-term kleptoplast-retaining sea slug Elysia crispata morphotype clarki.</title>
        <authorList>
            <person name="Eastman K.E."/>
            <person name="Pendleton A.L."/>
            <person name="Shaikh M.A."/>
            <person name="Suttiyut T."/>
            <person name="Ogas R."/>
            <person name="Tomko P."/>
            <person name="Gavelis G."/>
            <person name="Widhalm J.R."/>
            <person name="Wisecaver J.H."/>
        </authorList>
    </citation>
    <scope>NUCLEOTIDE SEQUENCE</scope>
    <source>
        <strain evidence="1">ECLA1</strain>
    </source>
</reference>
<comment type="caution">
    <text evidence="1">The sequence shown here is derived from an EMBL/GenBank/DDBJ whole genome shotgun (WGS) entry which is preliminary data.</text>
</comment>
<name>A0AAE0Z513_9GAST</name>
<accession>A0AAE0Z513</accession>
<organism evidence="1 2">
    <name type="scientific">Elysia crispata</name>
    <name type="common">lettuce slug</name>
    <dbReference type="NCBI Taxonomy" id="231223"/>
    <lineage>
        <taxon>Eukaryota</taxon>
        <taxon>Metazoa</taxon>
        <taxon>Spiralia</taxon>
        <taxon>Lophotrochozoa</taxon>
        <taxon>Mollusca</taxon>
        <taxon>Gastropoda</taxon>
        <taxon>Heterobranchia</taxon>
        <taxon>Euthyneura</taxon>
        <taxon>Panpulmonata</taxon>
        <taxon>Sacoglossa</taxon>
        <taxon>Placobranchoidea</taxon>
        <taxon>Plakobranchidae</taxon>
        <taxon>Elysia</taxon>
    </lineage>
</organism>
<dbReference type="EMBL" id="JAWDGP010004628">
    <property type="protein sequence ID" value="KAK3762894.1"/>
    <property type="molecule type" value="Genomic_DNA"/>
</dbReference>
<keyword evidence="2" id="KW-1185">Reference proteome</keyword>
<dbReference type="Proteomes" id="UP001283361">
    <property type="component" value="Unassembled WGS sequence"/>
</dbReference>